<sequence length="303" mass="34823">MPYSYTKILNVKKIELERYTLKQTTYFIDSSHFYGGSISSKPIKDNVDNVTFNFTIGFSYRSSYSYETYCDSNTILNKTLIGPHYYIYCVSGCDHAYTAIASSEIYCLSYSKEIDWTFGSRTFSYTIPKVNTYQIEFYGSDWGNLVVFGYNRTGSSWELRHSLDSTNNTYSKAINSSPETLMSPVTSIPINSFHVIDIPYIDEDDDVVRCRWAEWLKKECRDVCMAVPFGYLDTVECKLYLNTSQAQLGFYAAAIQLEDFKGNNFSHPISSVPLQFLIHIVEETNCTLQYIYLSFVMIIAADH</sequence>
<reference evidence="1 2" key="1">
    <citation type="journal article" date="2018" name="Sci. Rep.">
        <title>Genomic signatures of local adaptation to the degree of environmental predictability in rotifers.</title>
        <authorList>
            <person name="Franch-Gras L."/>
            <person name="Hahn C."/>
            <person name="Garcia-Roger E.M."/>
            <person name="Carmona M.J."/>
            <person name="Serra M."/>
            <person name="Gomez A."/>
        </authorList>
    </citation>
    <scope>NUCLEOTIDE SEQUENCE [LARGE SCALE GENOMIC DNA]</scope>
    <source>
        <strain evidence="1">HYR1</strain>
    </source>
</reference>
<dbReference type="OrthoDB" id="10063988at2759"/>
<keyword evidence="1" id="KW-0401">Integrin</keyword>
<dbReference type="GO" id="GO:0007229">
    <property type="term" value="P:integrin-mediated signaling pathway"/>
    <property type="evidence" value="ECO:0007669"/>
    <property type="project" value="UniProtKB-KW"/>
</dbReference>
<gene>
    <name evidence="1" type="ORF">BpHYR1_013878</name>
</gene>
<organism evidence="1 2">
    <name type="scientific">Brachionus plicatilis</name>
    <name type="common">Marine rotifer</name>
    <name type="synonym">Brachionus muelleri</name>
    <dbReference type="NCBI Taxonomy" id="10195"/>
    <lineage>
        <taxon>Eukaryota</taxon>
        <taxon>Metazoa</taxon>
        <taxon>Spiralia</taxon>
        <taxon>Gnathifera</taxon>
        <taxon>Rotifera</taxon>
        <taxon>Eurotatoria</taxon>
        <taxon>Monogononta</taxon>
        <taxon>Pseudotrocha</taxon>
        <taxon>Ploima</taxon>
        <taxon>Brachionidae</taxon>
        <taxon>Brachionus</taxon>
    </lineage>
</organism>
<accession>A0A3M7P600</accession>
<protein>
    <submittedName>
        <fullName evidence="1">Integrin beta A</fullName>
    </submittedName>
</protein>
<name>A0A3M7P600_BRAPC</name>
<proteinExistence type="predicted"/>
<keyword evidence="2" id="KW-1185">Reference proteome</keyword>
<evidence type="ECO:0000313" key="1">
    <source>
        <dbReference type="EMBL" id="RMZ94359.1"/>
    </source>
</evidence>
<dbReference type="EMBL" id="REGN01013108">
    <property type="protein sequence ID" value="RMZ94359.1"/>
    <property type="molecule type" value="Genomic_DNA"/>
</dbReference>
<dbReference type="AlphaFoldDB" id="A0A3M7P600"/>
<dbReference type="Proteomes" id="UP000276133">
    <property type="component" value="Unassembled WGS sequence"/>
</dbReference>
<comment type="caution">
    <text evidence="1">The sequence shown here is derived from an EMBL/GenBank/DDBJ whole genome shotgun (WGS) entry which is preliminary data.</text>
</comment>
<evidence type="ECO:0000313" key="2">
    <source>
        <dbReference type="Proteomes" id="UP000276133"/>
    </source>
</evidence>